<keyword evidence="2" id="KW-0808">Transferase</keyword>
<dbReference type="EMBL" id="QYYH01000007">
    <property type="protein sequence ID" value="RJY19177.1"/>
    <property type="molecule type" value="Genomic_DNA"/>
</dbReference>
<evidence type="ECO:0000313" key="11">
    <source>
        <dbReference type="EMBL" id="RJY19177.1"/>
    </source>
</evidence>
<dbReference type="OrthoDB" id="7055795at2"/>
<evidence type="ECO:0000259" key="10">
    <source>
        <dbReference type="Pfam" id="PF00078"/>
    </source>
</evidence>
<evidence type="ECO:0000256" key="2">
    <source>
        <dbReference type="ARBA" id="ARBA00022679"/>
    </source>
</evidence>
<evidence type="ECO:0000313" key="12">
    <source>
        <dbReference type="Proteomes" id="UP000273022"/>
    </source>
</evidence>
<dbReference type="GO" id="GO:0046872">
    <property type="term" value="F:metal ion binding"/>
    <property type="evidence" value="ECO:0007669"/>
    <property type="project" value="UniProtKB-KW"/>
</dbReference>
<evidence type="ECO:0000256" key="7">
    <source>
        <dbReference type="ARBA" id="ARBA00023118"/>
    </source>
</evidence>
<proteinExistence type="inferred from homology"/>
<dbReference type="EC" id="2.7.7.49" evidence="1"/>
<name>A0A3A6TXH3_9GAMM</name>
<dbReference type="AlphaFoldDB" id="A0A3A6TXH3"/>
<dbReference type="GO" id="GO:0003964">
    <property type="term" value="F:RNA-directed DNA polymerase activity"/>
    <property type="evidence" value="ECO:0007669"/>
    <property type="project" value="UniProtKB-KW"/>
</dbReference>
<keyword evidence="6 11" id="KW-0695">RNA-directed DNA polymerase</keyword>
<dbReference type="PANTHER" id="PTHR34047:SF7">
    <property type="entry name" value="RNA-DIRECTED DNA POLYMERASE"/>
    <property type="match status" value="1"/>
</dbReference>
<evidence type="ECO:0000256" key="3">
    <source>
        <dbReference type="ARBA" id="ARBA00022695"/>
    </source>
</evidence>
<protein>
    <recommendedName>
        <fullName evidence="1">RNA-directed DNA polymerase</fullName>
        <ecNumber evidence="1">2.7.7.49</ecNumber>
    </recommendedName>
</protein>
<keyword evidence="3" id="KW-0548">Nucleotidyltransferase</keyword>
<evidence type="ECO:0000256" key="5">
    <source>
        <dbReference type="ARBA" id="ARBA00022842"/>
    </source>
</evidence>
<dbReference type="GO" id="GO:0003723">
    <property type="term" value="F:RNA binding"/>
    <property type="evidence" value="ECO:0007669"/>
    <property type="project" value="InterPro"/>
</dbReference>
<reference evidence="11 12" key="1">
    <citation type="submission" date="2018-09" db="EMBL/GenBank/DDBJ databases">
        <title>Phylogeny of the Shewanellaceae, and recommendation for two new genera, Pseudoshewanella and Parashewanella.</title>
        <authorList>
            <person name="Wang G."/>
        </authorList>
    </citation>
    <scope>NUCLEOTIDE SEQUENCE [LARGE SCALE GENOMIC DNA]</scope>
    <source>
        <strain evidence="11 12">KCTC 22492</strain>
    </source>
</reference>
<dbReference type="Pfam" id="PF00078">
    <property type="entry name" value="RVT_1"/>
    <property type="match status" value="1"/>
</dbReference>
<evidence type="ECO:0000256" key="1">
    <source>
        <dbReference type="ARBA" id="ARBA00012493"/>
    </source>
</evidence>
<comment type="similarity">
    <text evidence="8">Belongs to the bacterial reverse transcriptase family.</text>
</comment>
<feature type="domain" description="Reverse transcriptase" evidence="10">
    <location>
        <begin position="77"/>
        <end position="225"/>
    </location>
</feature>
<dbReference type="PANTHER" id="PTHR34047">
    <property type="entry name" value="NUCLEAR INTRON MATURASE 1, MITOCHONDRIAL-RELATED"/>
    <property type="match status" value="1"/>
</dbReference>
<comment type="caution">
    <text evidence="11">The sequence shown here is derived from an EMBL/GenBank/DDBJ whole genome shotgun (WGS) entry which is preliminary data.</text>
</comment>
<evidence type="ECO:0000256" key="4">
    <source>
        <dbReference type="ARBA" id="ARBA00022723"/>
    </source>
</evidence>
<dbReference type="PRINTS" id="PR00866">
    <property type="entry name" value="RNADNAPOLMS"/>
</dbReference>
<dbReference type="Proteomes" id="UP000273022">
    <property type="component" value="Unassembled WGS sequence"/>
</dbReference>
<dbReference type="RefSeq" id="WP_121852013.1">
    <property type="nucleotide sequence ID" value="NZ_CP037952.1"/>
</dbReference>
<dbReference type="GO" id="GO:0051607">
    <property type="term" value="P:defense response to virus"/>
    <property type="evidence" value="ECO:0007669"/>
    <property type="project" value="UniProtKB-KW"/>
</dbReference>
<evidence type="ECO:0000256" key="8">
    <source>
        <dbReference type="ARBA" id="ARBA00034120"/>
    </source>
</evidence>
<dbReference type="SUPFAM" id="SSF56672">
    <property type="entry name" value="DNA/RNA polymerases"/>
    <property type="match status" value="1"/>
</dbReference>
<sequence>MNAAPLLVSFDTLKKFLDALPEKHRKSYQQQIEKLFTQSLPPSVSETCLAVLFGYSVDFVYALSKKQHKFYRSFKIKQGKKVRIIHSPRVALKVVQKWLGTHLSNAISFEPHVCGFVKGKSFADAAKIHQGARWVYSVDIENFFPSITVVQISGALEKLGYSEESAKFLANICSLNGTLAQGSPASPVISNIIMKDIDQRLIELAEKYVLKVSRYADDIVFSGKEPFSTDIPNELSSIFGLTPFLLNKNKAYFADSQKGQRLKVHGLLVKEDKILLTKGYRNKIRAFRHMVAQGKVSEGDLPRLKGHLTFAEFIERNNQV</sequence>
<organism evidence="11 12">
    <name type="scientific">Parashewanella spongiae</name>
    <dbReference type="NCBI Taxonomy" id="342950"/>
    <lineage>
        <taxon>Bacteria</taxon>
        <taxon>Pseudomonadati</taxon>
        <taxon>Pseudomonadota</taxon>
        <taxon>Gammaproteobacteria</taxon>
        <taxon>Alteromonadales</taxon>
        <taxon>Shewanellaceae</taxon>
        <taxon>Parashewanella</taxon>
    </lineage>
</organism>
<keyword evidence="7" id="KW-0051">Antiviral defense</keyword>
<keyword evidence="12" id="KW-1185">Reference proteome</keyword>
<dbReference type="InterPro" id="IPR043502">
    <property type="entry name" value="DNA/RNA_pol_sf"/>
</dbReference>
<evidence type="ECO:0000256" key="9">
    <source>
        <dbReference type="ARBA" id="ARBA00048173"/>
    </source>
</evidence>
<keyword evidence="4" id="KW-0479">Metal-binding</keyword>
<dbReference type="InterPro" id="IPR051083">
    <property type="entry name" value="GrpII_Intron_Splice-Mob/Def"/>
</dbReference>
<comment type="catalytic activity">
    <reaction evidence="9">
        <text>DNA(n) + a 2'-deoxyribonucleoside 5'-triphosphate = DNA(n+1) + diphosphate</text>
        <dbReference type="Rhea" id="RHEA:22508"/>
        <dbReference type="Rhea" id="RHEA-COMP:17339"/>
        <dbReference type="Rhea" id="RHEA-COMP:17340"/>
        <dbReference type="ChEBI" id="CHEBI:33019"/>
        <dbReference type="ChEBI" id="CHEBI:61560"/>
        <dbReference type="ChEBI" id="CHEBI:173112"/>
        <dbReference type="EC" id="2.7.7.49"/>
    </reaction>
</comment>
<keyword evidence="5" id="KW-0460">Magnesium</keyword>
<accession>A0A3A6TXH3</accession>
<evidence type="ECO:0000256" key="6">
    <source>
        <dbReference type="ARBA" id="ARBA00022918"/>
    </source>
</evidence>
<gene>
    <name evidence="11" type="ORF">D5R81_02150</name>
</gene>
<dbReference type="InterPro" id="IPR000477">
    <property type="entry name" value="RT_dom"/>
</dbReference>
<dbReference type="CDD" id="cd03487">
    <property type="entry name" value="RT_Bac_retron_II"/>
    <property type="match status" value="1"/>
</dbReference>
<dbReference type="InterPro" id="IPR000123">
    <property type="entry name" value="Reverse_transcriptase_msDNA"/>
</dbReference>